<reference evidence="4" key="1">
    <citation type="journal article" date="2015" name="Nature">
        <title>Complex archaea that bridge the gap between prokaryotes and eukaryotes.</title>
        <authorList>
            <person name="Spang A."/>
            <person name="Saw J.H."/>
            <person name="Jorgensen S.L."/>
            <person name="Zaremba-Niedzwiedzka K."/>
            <person name="Martijn J."/>
            <person name="Lind A.E."/>
            <person name="van Eijk R."/>
            <person name="Schleper C."/>
            <person name="Guy L."/>
            <person name="Ettema T.J."/>
        </authorList>
    </citation>
    <scope>NUCLEOTIDE SEQUENCE</scope>
</reference>
<proteinExistence type="predicted"/>
<gene>
    <name evidence="4" type="ORF">LCGC14_1630390</name>
</gene>
<dbReference type="InterPro" id="IPR050052">
    <property type="entry name" value="ATP-dep_Clp_protease_ClpX"/>
</dbReference>
<dbReference type="GO" id="GO:0051603">
    <property type="term" value="P:proteolysis involved in protein catabolic process"/>
    <property type="evidence" value="ECO:0007669"/>
    <property type="project" value="TreeGrafter"/>
</dbReference>
<dbReference type="EMBL" id="LAZR01013443">
    <property type="protein sequence ID" value="KKM21936.1"/>
    <property type="molecule type" value="Genomic_DNA"/>
</dbReference>
<evidence type="ECO:0000259" key="3">
    <source>
        <dbReference type="SMART" id="SM01086"/>
    </source>
</evidence>
<dbReference type="AlphaFoldDB" id="A0A0F9I2V6"/>
<organism evidence="4">
    <name type="scientific">marine sediment metagenome</name>
    <dbReference type="NCBI Taxonomy" id="412755"/>
    <lineage>
        <taxon>unclassified sequences</taxon>
        <taxon>metagenomes</taxon>
        <taxon>ecological metagenomes</taxon>
    </lineage>
</organism>
<dbReference type="FunFam" id="1.10.8.60:FF:000002">
    <property type="entry name" value="ATP-dependent Clp protease ATP-binding subunit ClpX"/>
    <property type="match status" value="1"/>
</dbReference>
<sequence>LIPEFIGRLPVVATLEDLDEAALIDILTKPKNALVKQYGALFAMEDSELEFTEKALQAIAERAMEKDTGARALRSIIEEVMLDILFELPEQEAGTKYRITDDVVLGSQQLFPLPEPKPEPKIPTCPDWLSKEAKIVWRETVALLKEMRVLVLADRHALVIYCETYVQWKEAVQFLHENGQICATRDKKGALKYMQPWPQVSIARKCVQILRAYQQEFGMTPSSRTRIHEIPGLRKNTDEDDYFGPR</sequence>
<dbReference type="Gene3D" id="1.10.8.60">
    <property type="match status" value="1"/>
</dbReference>
<evidence type="ECO:0000256" key="2">
    <source>
        <dbReference type="ARBA" id="ARBA00022840"/>
    </source>
</evidence>
<accession>A0A0F9I2V6</accession>
<dbReference type="InterPro" id="IPR006448">
    <property type="entry name" value="Phage_term_ssu_P27"/>
</dbReference>
<protein>
    <recommendedName>
        <fullName evidence="3">Clp ATPase C-terminal domain-containing protein</fullName>
    </recommendedName>
</protein>
<evidence type="ECO:0000256" key="1">
    <source>
        <dbReference type="ARBA" id="ARBA00022741"/>
    </source>
</evidence>
<dbReference type="PANTHER" id="PTHR48102">
    <property type="entry name" value="ATP-DEPENDENT CLP PROTEASE ATP-BINDING SUBUNIT CLPX-LIKE, MITOCHONDRIAL-RELATED"/>
    <property type="match status" value="1"/>
</dbReference>
<dbReference type="InterPro" id="IPR019489">
    <property type="entry name" value="Clp_ATPase_C"/>
</dbReference>
<dbReference type="InterPro" id="IPR027417">
    <property type="entry name" value="P-loop_NTPase"/>
</dbReference>
<feature type="domain" description="Clp ATPase C-terminal" evidence="3">
    <location>
        <begin position="18"/>
        <end position="105"/>
    </location>
</feature>
<feature type="non-terminal residue" evidence="4">
    <location>
        <position position="1"/>
    </location>
</feature>
<dbReference type="Pfam" id="PF05119">
    <property type="entry name" value="Terminase_4"/>
    <property type="match status" value="1"/>
</dbReference>
<dbReference type="SMART" id="SM01086">
    <property type="entry name" value="ClpB_D2-small"/>
    <property type="match status" value="1"/>
</dbReference>
<keyword evidence="1" id="KW-0547">Nucleotide-binding</keyword>
<dbReference type="GO" id="GO:0051301">
    <property type="term" value="P:cell division"/>
    <property type="evidence" value="ECO:0007669"/>
    <property type="project" value="TreeGrafter"/>
</dbReference>
<dbReference type="Pfam" id="PF10431">
    <property type="entry name" value="ClpB_D2-small"/>
    <property type="match status" value="1"/>
</dbReference>
<dbReference type="NCBIfam" id="TIGR01558">
    <property type="entry name" value="sm_term_P27"/>
    <property type="match status" value="1"/>
</dbReference>
<dbReference type="GO" id="GO:0005524">
    <property type="term" value="F:ATP binding"/>
    <property type="evidence" value="ECO:0007669"/>
    <property type="project" value="UniProtKB-KW"/>
</dbReference>
<dbReference type="PANTHER" id="PTHR48102:SF7">
    <property type="entry name" value="ATP-DEPENDENT CLP PROTEASE ATP-BINDING SUBUNIT CLPX-LIKE, MITOCHONDRIAL"/>
    <property type="match status" value="1"/>
</dbReference>
<dbReference type="GO" id="GO:0016887">
    <property type="term" value="F:ATP hydrolysis activity"/>
    <property type="evidence" value="ECO:0007669"/>
    <property type="project" value="TreeGrafter"/>
</dbReference>
<evidence type="ECO:0000313" key="4">
    <source>
        <dbReference type="EMBL" id="KKM21936.1"/>
    </source>
</evidence>
<dbReference type="SUPFAM" id="SSF52540">
    <property type="entry name" value="P-loop containing nucleoside triphosphate hydrolases"/>
    <property type="match status" value="1"/>
</dbReference>
<name>A0A0F9I2V6_9ZZZZ</name>
<comment type="caution">
    <text evidence="4">The sequence shown here is derived from an EMBL/GenBank/DDBJ whole genome shotgun (WGS) entry which is preliminary data.</text>
</comment>
<dbReference type="GO" id="GO:0009376">
    <property type="term" value="C:HslUV protease complex"/>
    <property type="evidence" value="ECO:0007669"/>
    <property type="project" value="TreeGrafter"/>
</dbReference>
<keyword evidence="2" id="KW-0067">ATP-binding</keyword>